<dbReference type="CDD" id="cd00161">
    <property type="entry name" value="beta-trefoil_Ricin-like"/>
    <property type="match status" value="1"/>
</dbReference>
<gene>
    <name evidence="1" type="ORF">GFSPODELE1_LOCUS4132</name>
</gene>
<evidence type="ECO:0000313" key="2">
    <source>
        <dbReference type="Proteomes" id="UP001497453"/>
    </source>
</evidence>
<name>A0ABP1D6A3_9APHY</name>
<dbReference type="EMBL" id="OZ037945">
    <property type="protein sequence ID" value="CAL1702622.1"/>
    <property type="molecule type" value="Genomic_DNA"/>
</dbReference>
<evidence type="ECO:0000313" key="1">
    <source>
        <dbReference type="EMBL" id="CAL1702622.1"/>
    </source>
</evidence>
<dbReference type="Proteomes" id="UP001497453">
    <property type="component" value="Chromosome 2"/>
</dbReference>
<protein>
    <submittedName>
        <fullName evidence="1">Uncharacterized protein</fullName>
    </submittedName>
</protein>
<proteinExistence type="predicted"/>
<dbReference type="InterPro" id="IPR035992">
    <property type="entry name" value="Ricin_B-like_lectins"/>
</dbReference>
<accession>A0ABP1D6A3</accession>
<keyword evidence="2" id="KW-1185">Reference proteome</keyword>
<dbReference type="Gene3D" id="2.80.10.50">
    <property type="match status" value="1"/>
</dbReference>
<dbReference type="SUPFAM" id="SSF50370">
    <property type="entry name" value="Ricin B-like lectins"/>
    <property type="match status" value="1"/>
</dbReference>
<reference evidence="2" key="1">
    <citation type="submission" date="2024-04" db="EMBL/GenBank/DDBJ databases">
        <authorList>
            <person name="Shaw F."/>
            <person name="Minotto A."/>
        </authorList>
    </citation>
    <scope>NUCLEOTIDE SEQUENCE [LARGE SCALE GENOMIC DNA]</scope>
</reference>
<sequence>MGLSNSVTAAPSAIQGLPPSGTYRIQNLATGLYIDNKDRKQGAGTPVIVQTLNYPLSSNQEVLSHFPPTPGIVLNSNFLLELNPTTQTEFQIVPAPGGFTICGFPGGFGCLTSPSTPITQIPVQSFTGADNQIWMFHPI</sequence>
<organism evidence="1 2">
    <name type="scientific">Somion occarium</name>
    <dbReference type="NCBI Taxonomy" id="3059160"/>
    <lineage>
        <taxon>Eukaryota</taxon>
        <taxon>Fungi</taxon>
        <taxon>Dikarya</taxon>
        <taxon>Basidiomycota</taxon>
        <taxon>Agaricomycotina</taxon>
        <taxon>Agaricomycetes</taxon>
        <taxon>Polyporales</taxon>
        <taxon>Cerrenaceae</taxon>
        <taxon>Somion</taxon>
    </lineage>
</organism>